<feature type="transmembrane region" description="Helical" evidence="1">
    <location>
        <begin position="12"/>
        <end position="36"/>
    </location>
</feature>
<dbReference type="OrthoDB" id="2302276at2"/>
<dbReference type="HOGENOM" id="CLU_2554050_0_0_9"/>
<dbReference type="KEGG" id="lsl:LSL_2036"/>
<sequence>MDDDESNFSYKTYLWGIVGFIVFALIYTLLVWLPIIKNRLQTGAGNSTLFWIVNCIGVIPFIAVYGLIKAMFKKWRKEKGSK</sequence>
<geneLocation type="plasmid" evidence="2 3">
    <name>pSF118-44</name>
</geneLocation>
<dbReference type="AlphaFoldDB" id="A0A3I4"/>
<evidence type="ECO:0000313" key="3">
    <source>
        <dbReference type="Proteomes" id="UP000006559"/>
    </source>
</evidence>
<keyword evidence="2" id="KW-0614">Plasmid</keyword>
<protein>
    <submittedName>
        <fullName evidence="2">Uncharacterized protein</fullName>
    </submittedName>
</protein>
<reference evidence="3" key="1">
    <citation type="journal article" date="2006" name="Proc. Natl. Acad. Sci. U.S.A.">
        <title>Multireplicon genome architecture of Lactobacillus salivarius.</title>
        <authorList>
            <person name="Claesson M.J."/>
            <person name="Li Y."/>
            <person name="Leahy S."/>
            <person name="Canchaya C."/>
            <person name="van Pijkeren J.P."/>
            <person name="Cerdeno-Tarraga A.M."/>
            <person name="Parkhill J."/>
            <person name="Flynn S."/>
            <person name="O'Sullivan G.C."/>
            <person name="Collins J.K."/>
            <person name="Higgins D."/>
            <person name="Shanahan F."/>
            <person name="Fitzgerald G.F."/>
            <person name="van Sinderen D."/>
            <person name="O'Toole P.W."/>
        </authorList>
    </citation>
    <scope>NUCLEOTIDE SEQUENCE [LARGE SCALE GENOMIC DNA]</scope>
    <source>
        <strain evidence="3">UCC118</strain>
    </source>
</reference>
<evidence type="ECO:0000313" key="2">
    <source>
        <dbReference type="EMBL" id="AAQ06381.1"/>
    </source>
</evidence>
<accession>A0A3I4</accession>
<name>A0A3I4_LIGS1</name>
<keyword evidence="1" id="KW-1133">Transmembrane helix</keyword>
<dbReference type="RefSeq" id="WP_011241783.1">
    <property type="nucleotide sequence ID" value="NC_006530.1"/>
</dbReference>
<feature type="transmembrane region" description="Helical" evidence="1">
    <location>
        <begin position="48"/>
        <end position="68"/>
    </location>
</feature>
<keyword evidence="1" id="KW-0812">Transmembrane</keyword>
<organism evidence="2 3">
    <name type="scientific">Ligilactobacillus salivarius (strain UCC118)</name>
    <name type="common">Lactobacillus salivarius</name>
    <dbReference type="NCBI Taxonomy" id="362948"/>
    <lineage>
        <taxon>Bacteria</taxon>
        <taxon>Bacillati</taxon>
        <taxon>Bacillota</taxon>
        <taxon>Bacilli</taxon>
        <taxon>Lactobacillales</taxon>
        <taxon>Lactobacillaceae</taxon>
        <taxon>Ligilactobacillus</taxon>
    </lineage>
</organism>
<evidence type="ECO:0000256" key="1">
    <source>
        <dbReference type="SAM" id="Phobius"/>
    </source>
</evidence>
<gene>
    <name evidence="2" type="ordered locus">LSL_2036</name>
</gene>
<keyword evidence="1" id="KW-0472">Membrane</keyword>
<keyword evidence="3" id="KW-1185">Reference proteome</keyword>
<proteinExistence type="predicted"/>
<dbReference type="EMBL" id="AF488832">
    <property type="protein sequence ID" value="AAQ06381.1"/>
    <property type="molecule type" value="Genomic_DNA"/>
</dbReference>
<dbReference type="Proteomes" id="UP000006559">
    <property type="component" value="Plasmid pSF118-44"/>
</dbReference>